<dbReference type="Gene3D" id="3.40.190.10">
    <property type="entry name" value="Periplasmic binding protein-like II"/>
    <property type="match status" value="1"/>
</dbReference>
<dbReference type="Proteomes" id="UP000189059">
    <property type="component" value="Unassembled WGS sequence"/>
</dbReference>
<keyword evidence="3" id="KW-0813">Transport</keyword>
<evidence type="ECO:0000256" key="1">
    <source>
        <dbReference type="SAM" id="MobiDB-lite"/>
    </source>
</evidence>
<dbReference type="PANTHER" id="PTHR43649">
    <property type="entry name" value="ARABINOSE-BINDING PROTEIN-RELATED"/>
    <property type="match status" value="1"/>
</dbReference>
<feature type="compositionally biased region" description="Low complexity" evidence="1">
    <location>
        <begin position="48"/>
        <end position="60"/>
    </location>
</feature>
<accession>A0ABX3JPV7</accession>
<dbReference type="PROSITE" id="PS51257">
    <property type="entry name" value="PROKAR_LIPOPROTEIN"/>
    <property type="match status" value="1"/>
</dbReference>
<feature type="compositionally biased region" description="Gly residues" evidence="1">
    <location>
        <begin position="28"/>
        <end position="47"/>
    </location>
</feature>
<dbReference type="InterPro" id="IPR050490">
    <property type="entry name" value="Bact_solute-bd_prot1"/>
</dbReference>
<dbReference type="SUPFAM" id="SSF53850">
    <property type="entry name" value="Periplasmic binding protein-like II"/>
    <property type="match status" value="1"/>
</dbReference>
<keyword evidence="2" id="KW-0732">Signal</keyword>
<feature type="chain" id="PRO_5046876515" evidence="2">
    <location>
        <begin position="22"/>
        <end position="456"/>
    </location>
</feature>
<sequence length="456" mass="50279">MSRFKTWSALLLSIIMIFSLAACGGGGGNSADSPGGGAKQEGGGSTNEGGSNEGNSNEGGSTEKIELSFWSLGTTNYEDLAKEYTKEHPNITVKFQNTSDQTAHHNNLTTALSAGSGAPDIFMLEIAFMERFINNQDKFHNLYDLGAKDIEGNYLDWKWKQATSVDGSFQLGLPTDIGPTVVYYRTDLAEQAGLPTDPEAFSAAIDTWDKFATVAKQFKDKTGKPFADLTDLVYNGVRDQSPDQIYFNKEDGSFIGETNPQVKKAYDFTVKGIQEGWIGNWILWSPEWQKAINDGDFGVMLGPAWIAGTIRNAEDSAGKWKIAQLPEGAGNWGGSFLTLPKEGKHPKEAYEFISWLVSKENQLKSFKDSGLFPSIPAVYDEPTFKEDQDEFFGGQVIAEAYAQSAERVKPVYYGPLHDQTDTIIKNALKNVLEKKADPQKEWESAMQQIKTLVERS</sequence>
<feature type="signal peptide" evidence="2">
    <location>
        <begin position="1"/>
        <end position="21"/>
    </location>
</feature>
<dbReference type="EMBL" id="MRVI01000002">
    <property type="protein sequence ID" value="OOC58870.1"/>
    <property type="molecule type" value="Genomic_DNA"/>
</dbReference>
<evidence type="ECO:0000313" key="3">
    <source>
        <dbReference type="EMBL" id="OOC58870.1"/>
    </source>
</evidence>
<proteinExistence type="predicted"/>
<evidence type="ECO:0000256" key="2">
    <source>
        <dbReference type="SAM" id="SignalP"/>
    </source>
</evidence>
<dbReference type="InterPro" id="IPR006059">
    <property type="entry name" value="SBP"/>
</dbReference>
<dbReference type="PANTHER" id="PTHR43649:SF32">
    <property type="entry name" value="SUGAR BINDING SECRETED PROTEIN"/>
    <property type="match status" value="1"/>
</dbReference>
<comment type="caution">
    <text evidence="3">The sequence shown here is derived from an EMBL/GenBank/DDBJ whole genome shotgun (WGS) entry which is preliminary data.</text>
</comment>
<feature type="region of interest" description="Disordered" evidence="1">
    <location>
        <begin position="28"/>
        <end position="61"/>
    </location>
</feature>
<keyword evidence="4" id="KW-1185">Reference proteome</keyword>
<dbReference type="Pfam" id="PF13416">
    <property type="entry name" value="SBP_bac_8"/>
    <property type="match status" value="1"/>
</dbReference>
<dbReference type="RefSeq" id="WP_077569772.1">
    <property type="nucleotide sequence ID" value="NZ_MRVI01000002.1"/>
</dbReference>
<gene>
    <name evidence="3" type="ORF">BBD40_24680</name>
</gene>
<reference evidence="3 4" key="1">
    <citation type="submission" date="2016-12" db="EMBL/GenBank/DDBJ databases">
        <title>Genome sequencing and description of Paenibacillus sp. nov. from high altitude lake in the Indian Trans- Himalayas.</title>
        <authorList>
            <person name="Kiran S."/>
            <person name="Swarnkar M.K."/>
            <person name="Rana A."/>
            <person name="Tewari R."/>
            <person name="Gulati A."/>
        </authorList>
    </citation>
    <scope>NUCLEOTIDE SEQUENCE [LARGE SCALE GENOMIC DNA]</scope>
    <source>
        <strain evidence="3 4">IHBB 9951</strain>
    </source>
</reference>
<keyword evidence="3" id="KW-0762">Sugar transport</keyword>
<evidence type="ECO:0000313" key="4">
    <source>
        <dbReference type="Proteomes" id="UP000189059"/>
    </source>
</evidence>
<name>A0ABX3JPV7_9BACL</name>
<organism evidence="3 4">
    <name type="scientific">Paenibacillus ihbetae</name>
    <dbReference type="NCBI Taxonomy" id="1870820"/>
    <lineage>
        <taxon>Bacteria</taxon>
        <taxon>Bacillati</taxon>
        <taxon>Bacillota</taxon>
        <taxon>Bacilli</taxon>
        <taxon>Bacillales</taxon>
        <taxon>Paenibacillaceae</taxon>
        <taxon>Paenibacillus</taxon>
    </lineage>
</organism>
<protein>
    <submittedName>
        <fullName evidence="3">Sugar transporter</fullName>
    </submittedName>
</protein>